<feature type="binding site" evidence="9">
    <location>
        <begin position="318"/>
        <end position="323"/>
    </location>
    <ligand>
        <name>ATP</name>
        <dbReference type="ChEBI" id="CHEBI:30616"/>
    </ligand>
</feature>
<keyword evidence="8 9" id="KW-0804">Transcription</keyword>
<evidence type="ECO:0000313" key="15">
    <source>
        <dbReference type="Proteomes" id="UP000018951"/>
    </source>
</evidence>
<dbReference type="GO" id="GO:0004386">
    <property type="term" value="F:helicase activity"/>
    <property type="evidence" value="ECO:0007669"/>
    <property type="project" value="UniProtKB-UniRule"/>
</dbReference>
<feature type="binding site" evidence="9">
    <location>
        <begin position="306"/>
        <end position="311"/>
    </location>
    <ligand>
        <name>ATP</name>
        <dbReference type="ChEBI" id="CHEBI:30616"/>
    </ligand>
</feature>
<dbReference type="InterPro" id="IPR011129">
    <property type="entry name" value="CSD"/>
</dbReference>
<dbReference type="HAMAP" id="MF_01884">
    <property type="entry name" value="Rho"/>
    <property type="match status" value="1"/>
</dbReference>
<comment type="subunit">
    <text evidence="9">Homohexamer. The homohexamer assembles into an open ring structure.</text>
</comment>
<dbReference type="SUPFAM" id="SSF68912">
    <property type="entry name" value="Rho N-terminal domain-like"/>
    <property type="match status" value="1"/>
</dbReference>
<evidence type="ECO:0000259" key="13">
    <source>
        <dbReference type="PROSITE" id="PS51856"/>
    </source>
</evidence>
<dbReference type="CDD" id="cd01128">
    <property type="entry name" value="rho_factor_C"/>
    <property type="match status" value="1"/>
</dbReference>
<dbReference type="Proteomes" id="UP000018951">
    <property type="component" value="Unassembled WGS sequence"/>
</dbReference>
<comment type="similarity">
    <text evidence="9 11">Belongs to the Rho family.</text>
</comment>
<dbReference type="InterPro" id="IPR012340">
    <property type="entry name" value="NA-bd_OB-fold"/>
</dbReference>
<evidence type="ECO:0000256" key="12">
    <source>
        <dbReference type="SAM" id="MobiDB-lite"/>
    </source>
</evidence>
<keyword evidence="1 9" id="KW-0806">Transcription termination</keyword>
<dbReference type="InterPro" id="IPR011112">
    <property type="entry name" value="Rho-like_N"/>
</dbReference>
<evidence type="ECO:0000256" key="11">
    <source>
        <dbReference type="PROSITE-ProRule" id="PRU01203"/>
    </source>
</evidence>
<dbReference type="SUPFAM" id="SSF50249">
    <property type="entry name" value="Nucleic acid-binding proteins"/>
    <property type="match status" value="1"/>
</dbReference>
<dbReference type="GO" id="GO:0008186">
    <property type="term" value="F:ATP-dependent activity, acting on RNA"/>
    <property type="evidence" value="ECO:0007669"/>
    <property type="project" value="UniProtKB-UniRule"/>
</dbReference>
<dbReference type="Gene3D" id="3.40.50.300">
    <property type="entry name" value="P-loop containing nucleotide triphosphate hydrolases"/>
    <property type="match status" value="1"/>
</dbReference>
<dbReference type="Pfam" id="PF07497">
    <property type="entry name" value="Rho_RNA_bind"/>
    <property type="match status" value="1"/>
</dbReference>
<dbReference type="InterPro" id="IPR000194">
    <property type="entry name" value="ATPase_F1/V1/A1_a/bsu_nucl-bd"/>
</dbReference>
<protein>
    <recommendedName>
        <fullName evidence="9 10">Transcription termination factor Rho</fullName>
        <ecNumber evidence="9 10">3.6.4.-</ecNumber>
    </recommendedName>
    <alternativeName>
        <fullName evidence="9">ATP-dependent helicase Rho</fullName>
    </alternativeName>
</protein>
<reference evidence="14 15" key="1">
    <citation type="journal article" date="2013" name="PLoS ONE">
        <title>Bacterial endosymbiosis in a chordate host: long-term co-evolution and conservation of secondary metabolism.</title>
        <authorList>
            <person name="Kwan J.C."/>
            <person name="Schmidt E.W."/>
        </authorList>
    </citation>
    <scope>NUCLEOTIDE SEQUENCE [LARGE SCALE GENOMIC DNA]</scope>
    <source>
        <strain evidence="15">L6</strain>
    </source>
</reference>
<organism evidence="14 15">
    <name type="scientific">Candidatus Xenolissoclinum pacificiensis L6</name>
    <dbReference type="NCBI Taxonomy" id="1401685"/>
    <lineage>
        <taxon>Bacteria</taxon>
        <taxon>Pseudomonadati</taxon>
        <taxon>Pseudomonadota</taxon>
        <taxon>Alphaproteobacteria</taxon>
        <taxon>Rickettsiales</taxon>
        <taxon>Anaplasmataceae</taxon>
        <taxon>Candidatus Xenolissoclinum</taxon>
    </lineage>
</organism>
<evidence type="ECO:0000256" key="6">
    <source>
        <dbReference type="ARBA" id="ARBA00022884"/>
    </source>
</evidence>
<keyword evidence="15" id="KW-1185">Reference proteome</keyword>
<dbReference type="PANTHER" id="PTHR46425">
    <property type="entry name" value="TRANSCRIPTION TERMINATION FACTOR RHO"/>
    <property type="match status" value="1"/>
</dbReference>
<proteinExistence type="inferred from homology"/>
<dbReference type="EMBL" id="AXCJ01000001">
    <property type="protein sequence ID" value="ETO91759.1"/>
    <property type="molecule type" value="Genomic_DNA"/>
</dbReference>
<dbReference type="InterPro" id="IPR003593">
    <property type="entry name" value="AAA+_ATPase"/>
</dbReference>
<name>W2V0K1_9RICK</name>
<evidence type="ECO:0000256" key="3">
    <source>
        <dbReference type="ARBA" id="ARBA00022801"/>
    </source>
</evidence>
<evidence type="ECO:0000256" key="8">
    <source>
        <dbReference type="ARBA" id="ARBA00023163"/>
    </source>
</evidence>
<keyword evidence="5 9" id="KW-0067">ATP-binding</keyword>
<dbReference type="PANTHER" id="PTHR46425:SF1">
    <property type="entry name" value="TRANSCRIPTION TERMINATION FACTOR RHO"/>
    <property type="match status" value="1"/>
</dbReference>
<evidence type="ECO:0000256" key="1">
    <source>
        <dbReference type="ARBA" id="ARBA00022472"/>
    </source>
</evidence>
<dbReference type="PROSITE" id="PS51856">
    <property type="entry name" value="RHO_RNA_BD"/>
    <property type="match status" value="1"/>
</dbReference>
<dbReference type="GO" id="GO:0006353">
    <property type="term" value="P:DNA-templated transcription termination"/>
    <property type="evidence" value="ECO:0007669"/>
    <property type="project" value="UniProtKB-UniRule"/>
</dbReference>
<keyword evidence="2 9" id="KW-0547">Nucleotide-binding</keyword>
<evidence type="ECO:0000256" key="10">
    <source>
        <dbReference type="NCBIfam" id="TIGR00767"/>
    </source>
</evidence>
<evidence type="ECO:0000313" key="14">
    <source>
        <dbReference type="EMBL" id="ETO91759.1"/>
    </source>
</evidence>
<evidence type="ECO:0000256" key="4">
    <source>
        <dbReference type="ARBA" id="ARBA00022806"/>
    </source>
</evidence>
<keyword evidence="7 9" id="KW-0805">Transcription regulation</keyword>
<feature type="domain" description="Rho RNA-BD" evidence="13">
    <location>
        <begin position="177"/>
        <end position="252"/>
    </location>
</feature>
<dbReference type="NCBIfam" id="NF006886">
    <property type="entry name" value="PRK09376.1"/>
    <property type="match status" value="1"/>
</dbReference>
<dbReference type="InterPro" id="IPR041703">
    <property type="entry name" value="Rho_factor_ATP-bd"/>
</dbReference>
<feature type="binding site" evidence="9">
    <location>
        <position position="349"/>
    </location>
    <ligand>
        <name>ATP</name>
        <dbReference type="ChEBI" id="CHEBI:30616"/>
    </ligand>
</feature>
<dbReference type="EC" id="3.6.4.-" evidence="9 10"/>
<dbReference type="AlphaFoldDB" id="W2V0K1"/>
<comment type="function">
    <text evidence="9">Facilitates transcription termination by a mechanism that involves Rho binding to the nascent RNA, activation of Rho's RNA-dependent ATPase activity, and release of the mRNA from the DNA template.</text>
</comment>
<dbReference type="SMART" id="SM00357">
    <property type="entry name" value="CSP"/>
    <property type="match status" value="1"/>
</dbReference>
<keyword evidence="6 9" id="KW-0694">RNA-binding</keyword>
<dbReference type="InterPro" id="IPR011113">
    <property type="entry name" value="Rho_RNA-bd"/>
</dbReference>
<feature type="compositionally biased region" description="Basic and acidic residues" evidence="12">
    <location>
        <begin position="53"/>
        <end position="68"/>
    </location>
</feature>
<dbReference type="Pfam" id="PF07498">
    <property type="entry name" value="Rho_N"/>
    <property type="match status" value="1"/>
</dbReference>
<feature type="compositionally biased region" description="Basic and acidic residues" evidence="12">
    <location>
        <begin position="25"/>
        <end position="38"/>
    </location>
</feature>
<evidence type="ECO:0000256" key="2">
    <source>
        <dbReference type="ARBA" id="ARBA00022741"/>
    </source>
</evidence>
<evidence type="ECO:0000256" key="5">
    <source>
        <dbReference type="ARBA" id="ARBA00022840"/>
    </source>
</evidence>
<dbReference type="SMART" id="SM00382">
    <property type="entry name" value="AAA"/>
    <property type="match status" value="1"/>
</dbReference>
<dbReference type="Pfam" id="PF00006">
    <property type="entry name" value="ATP-synt_ab"/>
    <property type="match status" value="1"/>
</dbReference>
<keyword evidence="4 9" id="KW-0347">Helicase</keyword>
<dbReference type="PATRIC" id="fig|1401685.3.peg.166"/>
<evidence type="ECO:0000256" key="9">
    <source>
        <dbReference type="HAMAP-Rule" id="MF_01884"/>
    </source>
</evidence>
<feature type="region of interest" description="Disordered" evidence="12">
    <location>
        <begin position="18"/>
        <end position="117"/>
    </location>
</feature>
<comment type="caution">
    <text evidence="9">Lacks conserved residue(s) required for the propagation of feature annotation.</text>
</comment>
<dbReference type="CDD" id="cd04459">
    <property type="entry name" value="Rho_CSD"/>
    <property type="match status" value="1"/>
</dbReference>
<dbReference type="GO" id="GO:0005829">
    <property type="term" value="C:cytosol"/>
    <property type="evidence" value="ECO:0007669"/>
    <property type="project" value="UniProtKB-ARBA"/>
</dbReference>
<dbReference type="InterPro" id="IPR036269">
    <property type="entry name" value="Rho_N_sf"/>
</dbReference>
<evidence type="ECO:0000256" key="7">
    <source>
        <dbReference type="ARBA" id="ARBA00023015"/>
    </source>
</evidence>
<dbReference type="GO" id="GO:0005524">
    <property type="term" value="F:ATP binding"/>
    <property type="evidence" value="ECO:0007669"/>
    <property type="project" value="UniProtKB-UniRule"/>
</dbReference>
<dbReference type="GO" id="GO:0003723">
    <property type="term" value="F:RNA binding"/>
    <property type="evidence" value="ECO:0007669"/>
    <property type="project" value="UniProtKB-UniRule"/>
</dbReference>
<dbReference type="Gene3D" id="2.40.50.140">
    <property type="entry name" value="Nucleic acid-binding proteins"/>
    <property type="match status" value="1"/>
</dbReference>
<dbReference type="InterPro" id="IPR027417">
    <property type="entry name" value="P-loop_NTPase"/>
</dbReference>
<comment type="caution">
    <text evidence="14">The sequence shown here is derived from an EMBL/GenBank/DDBJ whole genome shotgun (WGS) entry which is preliminary data.</text>
</comment>
<keyword evidence="3 9" id="KW-0378">Hydrolase</keyword>
<dbReference type="NCBIfam" id="TIGR00767">
    <property type="entry name" value="rho"/>
    <property type="match status" value="1"/>
</dbReference>
<sequence>MSNNNKFTVQETVEKITINVNSDGSNHEQSDQLIDQKRTVKLSLSSPKTNPDNSKEPIEKHEGTKDLLKSTIPEGSSSRDDKTARKKVYIESNETSKSNGHLPKERTTAQKENPNKGMKLHKEDVVAKKPFDLDSIRSQSIEKVGSLAQELNIANVESLSKQEIIFQITKHLAPTHTLSSSGVLEILPEGYGFMRFSSSNYFPSPDNIYISPGQIRKMGLRTGDEIRAELRVPKKDEKYCAITKIISHNSKDCTANVTTKKRCRNFDSCVPIYPNEQINLETENPLLFASKPDISHRIIDIIAPLGKGQRALIVAPPKTGKTVLLQSIAHSINTNHPDIHVIVLLIDERPEEVTDMQRSVKGEVVSSTFDEPAFRHVQLSEIVIEKARRMVEQGKDVVILLDSITRLARAYNTVIPSSGKILTGGVDSNALQKPKRFFGSARNLEFSGSLTIIATALIDTGSRMDEVIFEEFKGTGNSEIVLDRKIADKRIFPAIDITRSGTRKEEVLISPELMHRIWVLRRILSPMGSADAMDFLYDKISKTKNNLEFFGTMNSKTTTSTT</sequence>
<gene>
    <name evidence="9 14" type="primary">rho</name>
    <name evidence="14" type="ORF">P857_933</name>
</gene>
<dbReference type="GO" id="GO:0016787">
    <property type="term" value="F:hydrolase activity"/>
    <property type="evidence" value="ECO:0007669"/>
    <property type="project" value="UniProtKB-KW"/>
</dbReference>
<dbReference type="SUPFAM" id="SSF52540">
    <property type="entry name" value="P-loop containing nucleoside triphosphate hydrolases"/>
    <property type="match status" value="1"/>
</dbReference>
<accession>W2V0K1</accession>
<dbReference type="STRING" id="1401685.P857_933"/>
<dbReference type="InterPro" id="IPR004665">
    <property type="entry name" value="Term_rho"/>
</dbReference>
<feature type="compositionally biased region" description="Polar residues" evidence="12">
    <location>
        <begin position="42"/>
        <end position="52"/>
    </location>
</feature>